<gene>
    <name evidence="1" type="ORF">LCGC14_1601200</name>
</gene>
<name>A0A0F9LB68_9ZZZZ</name>
<dbReference type="EMBL" id="LAZR01012842">
    <property type="protein sequence ID" value="KKM24825.1"/>
    <property type="molecule type" value="Genomic_DNA"/>
</dbReference>
<proteinExistence type="predicted"/>
<accession>A0A0F9LB68</accession>
<evidence type="ECO:0000313" key="1">
    <source>
        <dbReference type="EMBL" id="KKM24825.1"/>
    </source>
</evidence>
<organism evidence="1">
    <name type="scientific">marine sediment metagenome</name>
    <dbReference type="NCBI Taxonomy" id="412755"/>
    <lineage>
        <taxon>unclassified sequences</taxon>
        <taxon>metagenomes</taxon>
        <taxon>ecological metagenomes</taxon>
    </lineage>
</organism>
<comment type="caution">
    <text evidence="1">The sequence shown here is derived from an EMBL/GenBank/DDBJ whole genome shotgun (WGS) entry which is preliminary data.</text>
</comment>
<dbReference type="AlphaFoldDB" id="A0A0F9LB68"/>
<protein>
    <submittedName>
        <fullName evidence="1">Uncharacterized protein</fullName>
    </submittedName>
</protein>
<reference evidence="1" key="1">
    <citation type="journal article" date="2015" name="Nature">
        <title>Complex archaea that bridge the gap between prokaryotes and eukaryotes.</title>
        <authorList>
            <person name="Spang A."/>
            <person name="Saw J.H."/>
            <person name="Jorgensen S.L."/>
            <person name="Zaremba-Niedzwiedzka K."/>
            <person name="Martijn J."/>
            <person name="Lind A.E."/>
            <person name="van Eijk R."/>
            <person name="Schleper C."/>
            <person name="Guy L."/>
            <person name="Ettema T.J."/>
        </authorList>
    </citation>
    <scope>NUCLEOTIDE SEQUENCE</scope>
</reference>
<sequence>MAQQEKITKLFDLKKSAATKGKPWVQKLANYNIVTSQFTDSGKTILPNNSGVNAIHFFLPPVNVCNGHEWDFFNANTTAFYIHGDTNAVVSRLGLTSKIVNCTDATNTGFHASVHSDGVKYFFSRIASGTNTSGYILG</sequence>